<dbReference type="InterPro" id="IPR003141">
    <property type="entry name" value="Pol/His_phosphatase_N"/>
</dbReference>
<dbReference type="EC" id="2.7.7.7" evidence="2"/>
<dbReference type="Proteomes" id="UP001466331">
    <property type="component" value="Unassembled WGS sequence"/>
</dbReference>
<dbReference type="Gene3D" id="1.10.150.870">
    <property type="match status" value="1"/>
</dbReference>
<keyword evidence="11" id="KW-1185">Reference proteome</keyword>
<evidence type="ECO:0000256" key="2">
    <source>
        <dbReference type="ARBA" id="ARBA00012417"/>
    </source>
</evidence>
<evidence type="ECO:0000256" key="6">
    <source>
        <dbReference type="ARBA" id="ARBA00022705"/>
    </source>
</evidence>
<protein>
    <recommendedName>
        <fullName evidence="3">DNA polymerase III subunit alpha</fullName>
        <ecNumber evidence="2">2.7.7.7</ecNumber>
    </recommendedName>
</protein>
<dbReference type="Pfam" id="PF14579">
    <property type="entry name" value="HHH_6"/>
    <property type="match status" value="1"/>
</dbReference>
<name>A0ABU9UD39_9SPIR</name>
<evidence type="ECO:0000256" key="5">
    <source>
        <dbReference type="ARBA" id="ARBA00022695"/>
    </source>
</evidence>
<evidence type="ECO:0000256" key="3">
    <source>
        <dbReference type="ARBA" id="ARBA00019114"/>
    </source>
</evidence>
<dbReference type="EMBL" id="JBCHKQ010000004">
    <property type="protein sequence ID" value="MEM5948588.1"/>
    <property type="molecule type" value="Genomic_DNA"/>
</dbReference>
<evidence type="ECO:0000313" key="10">
    <source>
        <dbReference type="EMBL" id="MEM5948588.1"/>
    </source>
</evidence>
<dbReference type="Pfam" id="PF17657">
    <property type="entry name" value="DNA_pol3_finger"/>
    <property type="match status" value="1"/>
</dbReference>
<evidence type="ECO:0000256" key="8">
    <source>
        <dbReference type="ARBA" id="ARBA00049244"/>
    </source>
</evidence>
<reference evidence="10 11" key="1">
    <citation type="submission" date="2024-03" db="EMBL/GenBank/DDBJ databases">
        <title>Ignisphaera cupida sp. nov., a hyperthermophilic hydrolytic archaeon from a hot spring of Kamchatka, and proposal of Ignisphaeraceae fam. nov.</title>
        <authorList>
            <person name="Podosokorskaya O.A."/>
            <person name="Elcheninov A.G."/>
            <person name="Maltseva A.I."/>
            <person name="Zayulina K.S."/>
            <person name="Novikov A."/>
            <person name="Merkel A.Y."/>
        </authorList>
    </citation>
    <scope>NUCLEOTIDE SEQUENCE [LARGE SCALE GENOMIC DNA]</scope>
    <source>
        <strain evidence="10 11">38H-sp</strain>
    </source>
</reference>
<accession>A0ABU9UD39</accession>
<dbReference type="InterPro" id="IPR011708">
    <property type="entry name" value="DNA_pol3_alpha_NTPase_dom"/>
</dbReference>
<dbReference type="InterPro" id="IPR004805">
    <property type="entry name" value="DnaE2/DnaE/PolC"/>
</dbReference>
<dbReference type="SUPFAM" id="SSF89550">
    <property type="entry name" value="PHP domain-like"/>
    <property type="match status" value="1"/>
</dbReference>
<dbReference type="NCBIfam" id="NF004226">
    <property type="entry name" value="PRK05673.1"/>
    <property type="match status" value="1"/>
</dbReference>
<sequence length="1131" mass="129006">MDFVHLHLHSDYSLLDGANKINDLITRVKELGMSHVALTDHGNLFGVMDFYKTAKKEGVVPIIGCEVYVSEGDYTDKENKTYYHLILLAENSTGYKNLLKLVSEGFLNGFYYKPRVDLKLLEQYHEGLIAMSACLGGQIPRHILDNQPQRAREAALRYRDIFGKDNFFLELQDHGLEEQKTVNKALVNLSSELGIPLVATNDAHYLKREHAYAHEALLCIGTNKKLTDKDRMRFENSEFYVKSPQEMYELFSHVPEALENTVRIAKRCEFDIELPGPLLPVYQIPEGFAGPEEYLRHLAREGLKKRYNPVTDVHTQRLEHELSIIISMGFTGYFLIVWDFIHFARQSGIPVGPGRGSGAGSIVAYSLGITDIDPLKYNLLFERFLNPERVSMPDFDIDFCYERRQEVIDYVTRKYGSDKVAQIITFGTLKPKAVLKDVARVLDIPFTESNELTKLMGDAKSVEEALEREPKLKEFAERDEIYSQLFEISSVLQGLKRHASTHAAGIVIGREELTTYVPLYKDPRTGAISTQFTMNHLEDCGLVKMDFLGLKTLTLIKNTEKLIKRTEPDFDIEKVSDTDEETFALLGEGKSTSVFQFESEGMQNILKRAKPNSIEDLIALNALYRPGPMAFIDQFIESKLGKRKITYPHKDLEPILKETYGVIVYQEQVMQIAQKIAGYSLGGADILRRAMGKKKPEVMAKEKVKFVEGAIKQGYSKEFGEELFEILVPFAGYGFNKSHAAAYSVLAYKTAYLKAHYPAEFMAANLTNEIGNPDKIAAYISEAREMGIEILPPDINNSEGEFTVRDGKIVYGLSAVKNMGDAAVRSILKEREENGKFVSFIDFLMRVDLRTINKKVLETSIQAGVFDSVHNNRAELFNNMEEALRYASRVRAEKEDTQGFLFEESEEQIENGFEMQKFEDWPKAERLRYELEHLGFYFSSHPLEDYRDVWKRSVILDLSNPSKCSPDREYNLIGLVKSIREITTQKGDRMAFILLEDFKGKIELVVFPNVYKTLIKLPESGDVIGCRGKIDLSRGEPKFIVNEITEPENLPNDAAREVHIRLYGSNIPDDNLFNIREIMLNHAGRCVVYLHIPTDNKETVIRASSHIRVSPDREVLNTLKQEEHIKEIWLQ</sequence>
<dbReference type="Pfam" id="PF02811">
    <property type="entry name" value="PHP"/>
    <property type="match status" value="1"/>
</dbReference>
<keyword evidence="6" id="KW-0235">DNA replication</keyword>
<keyword evidence="5 10" id="KW-0548">Nucleotidyltransferase</keyword>
<dbReference type="NCBIfam" id="TIGR00594">
    <property type="entry name" value="polc"/>
    <property type="match status" value="1"/>
</dbReference>
<proteinExistence type="predicted"/>
<comment type="subcellular location">
    <subcellularLocation>
        <location evidence="1">Cytoplasm</location>
    </subcellularLocation>
</comment>
<evidence type="ECO:0000259" key="9">
    <source>
        <dbReference type="SMART" id="SM00481"/>
    </source>
</evidence>
<dbReference type="Gene3D" id="1.10.10.1600">
    <property type="entry name" value="Bacterial DNA polymerase III alpha subunit, thumb domain"/>
    <property type="match status" value="1"/>
</dbReference>
<evidence type="ECO:0000256" key="1">
    <source>
        <dbReference type="ARBA" id="ARBA00004496"/>
    </source>
</evidence>
<dbReference type="PANTHER" id="PTHR32294">
    <property type="entry name" value="DNA POLYMERASE III SUBUNIT ALPHA"/>
    <property type="match status" value="1"/>
</dbReference>
<dbReference type="InterPro" id="IPR004013">
    <property type="entry name" value="PHP_dom"/>
</dbReference>
<comment type="catalytic activity">
    <reaction evidence="8">
        <text>DNA(n) + a 2'-deoxyribonucleoside 5'-triphosphate = DNA(n+1) + diphosphate</text>
        <dbReference type="Rhea" id="RHEA:22508"/>
        <dbReference type="Rhea" id="RHEA-COMP:17339"/>
        <dbReference type="Rhea" id="RHEA-COMP:17340"/>
        <dbReference type="ChEBI" id="CHEBI:33019"/>
        <dbReference type="ChEBI" id="CHEBI:61560"/>
        <dbReference type="ChEBI" id="CHEBI:173112"/>
        <dbReference type="EC" id="2.7.7.7"/>
    </reaction>
</comment>
<evidence type="ECO:0000256" key="7">
    <source>
        <dbReference type="ARBA" id="ARBA00022932"/>
    </source>
</evidence>
<dbReference type="InterPro" id="IPR004365">
    <property type="entry name" value="NA-bd_OB_tRNA"/>
</dbReference>
<keyword evidence="4 10" id="KW-0808">Transferase</keyword>
<organism evidence="10 11">
    <name type="scientific">Rarispira pelagica</name>
    <dbReference type="NCBI Taxonomy" id="3141764"/>
    <lineage>
        <taxon>Bacteria</taxon>
        <taxon>Pseudomonadati</taxon>
        <taxon>Spirochaetota</taxon>
        <taxon>Spirochaetia</taxon>
        <taxon>Winmispirales</taxon>
        <taxon>Winmispiraceae</taxon>
        <taxon>Rarispira</taxon>
    </lineage>
</organism>
<dbReference type="CDD" id="cd12113">
    <property type="entry name" value="PHP_PolIIIA_DnaE3"/>
    <property type="match status" value="1"/>
</dbReference>
<dbReference type="NCBIfam" id="NF005298">
    <property type="entry name" value="PRK06826.1"/>
    <property type="match status" value="1"/>
</dbReference>
<dbReference type="SMART" id="SM00481">
    <property type="entry name" value="POLIIIAc"/>
    <property type="match status" value="1"/>
</dbReference>
<dbReference type="Pfam" id="PF07733">
    <property type="entry name" value="DNA_pol3_alpha"/>
    <property type="match status" value="1"/>
</dbReference>
<dbReference type="CDD" id="cd04485">
    <property type="entry name" value="DnaE_OBF"/>
    <property type="match status" value="1"/>
</dbReference>
<dbReference type="InterPro" id="IPR040982">
    <property type="entry name" value="DNA_pol3_finger"/>
</dbReference>
<dbReference type="InterPro" id="IPR041931">
    <property type="entry name" value="DNA_pol3_alpha_thumb_dom"/>
</dbReference>
<keyword evidence="7" id="KW-0239">DNA-directed DNA polymerase</keyword>
<dbReference type="Gene3D" id="3.20.20.140">
    <property type="entry name" value="Metal-dependent hydrolases"/>
    <property type="match status" value="1"/>
</dbReference>
<dbReference type="GO" id="GO:0003887">
    <property type="term" value="F:DNA-directed DNA polymerase activity"/>
    <property type="evidence" value="ECO:0007669"/>
    <property type="project" value="UniProtKB-EC"/>
</dbReference>
<feature type="domain" description="Polymerase/histidinol phosphatase N-terminal" evidence="9">
    <location>
        <begin position="4"/>
        <end position="71"/>
    </location>
</feature>
<evidence type="ECO:0000256" key="4">
    <source>
        <dbReference type="ARBA" id="ARBA00022679"/>
    </source>
</evidence>
<comment type="caution">
    <text evidence="10">The sequence shown here is derived from an EMBL/GenBank/DDBJ whole genome shotgun (WGS) entry which is preliminary data.</text>
</comment>
<dbReference type="InterPro" id="IPR016195">
    <property type="entry name" value="Pol/histidinol_Pase-like"/>
</dbReference>
<dbReference type="PANTHER" id="PTHR32294:SF0">
    <property type="entry name" value="DNA POLYMERASE III SUBUNIT ALPHA"/>
    <property type="match status" value="1"/>
</dbReference>
<evidence type="ECO:0000313" key="11">
    <source>
        <dbReference type="Proteomes" id="UP001466331"/>
    </source>
</evidence>
<dbReference type="InterPro" id="IPR029460">
    <property type="entry name" value="DNAPol_HHH"/>
</dbReference>
<gene>
    <name evidence="10" type="primary">dnaE</name>
    <name evidence="10" type="ORF">WKV44_08530</name>
</gene>
<dbReference type="Pfam" id="PF01336">
    <property type="entry name" value="tRNA_anti-codon"/>
    <property type="match status" value="1"/>
</dbReference>